<comment type="subcellular location">
    <subcellularLocation>
        <location evidence="1">Membrane</location>
    </subcellularLocation>
</comment>
<dbReference type="UCSC" id="ZK697.13">
    <property type="organism name" value="c. elegans"/>
</dbReference>
<dbReference type="KEGG" id="cel:CELE_ZK697.13"/>
<dbReference type="ExpressionAtlas" id="Q7Z2B1">
    <property type="expression patterns" value="differential"/>
</dbReference>
<evidence type="ECO:0000256" key="1">
    <source>
        <dbReference type="ARBA" id="ARBA00004370"/>
    </source>
</evidence>
<dbReference type="EMBL" id="BX284605">
    <property type="protein sequence ID" value="CCD74372.1"/>
    <property type="molecule type" value="Genomic_DNA"/>
</dbReference>
<sequence>MNSNSTDNEHLRIFINLLRNLEDKSFFVNFILSVFSIFINIFHVIILTRKSMRATSINVFMIGIAICDLCTTLTTVYRYFSLVDFEYPECITSDSLVKAYADAMSWSVQYHFKRCSSWLGILMAGVRILIMRKISNAKFSKIMKPIFGISLMAIVFGISGILTTVWQYECQVIENRTYPLSPNCAEHQDIHGVFRFSLILRPVSTVADVVILRSYFISDSIISSLIPGISFPLLAVVLIREIRKLEKSRTRAIRTLSTAENEEKYGLSTKLIGLMTVAAFLSETPLGLISIFKQFFTKGDINIRLLTDLVIYFTILATFVSILHPVLCLLMSSKYCETLRKMFGISKTLPNSVTSIHII</sequence>
<dbReference type="SUPFAM" id="SSF81321">
    <property type="entry name" value="Family A G protein-coupled receptor-like"/>
    <property type="match status" value="1"/>
</dbReference>
<dbReference type="Pfam" id="PF10324">
    <property type="entry name" value="7TM_GPCR_Srw"/>
    <property type="match status" value="1"/>
</dbReference>
<feature type="transmembrane region" description="Helical" evidence="5">
    <location>
        <begin position="271"/>
        <end position="291"/>
    </location>
</feature>
<accession>Q7Z2B1</accession>
<name>Q7Z2B1_CAEEL</name>
<dbReference type="PaxDb" id="6239-ZK697.13"/>
<dbReference type="AlphaFoldDB" id="Q7Z2B1"/>
<feature type="transmembrane region" description="Helical" evidence="5">
    <location>
        <begin position="221"/>
        <end position="239"/>
    </location>
</feature>
<dbReference type="PhylomeDB" id="Q7Z2B1"/>
<dbReference type="SMR" id="Q7Z2B1"/>
<dbReference type="OrthoDB" id="5835148at2759"/>
<protein>
    <submittedName>
        <fullName evidence="7">G-protein coupled receptors family 1 profile domain-containing protein</fullName>
    </submittedName>
</protein>
<dbReference type="GO" id="GO:0008528">
    <property type="term" value="F:G protein-coupled peptide receptor activity"/>
    <property type="evidence" value="ECO:0007669"/>
    <property type="project" value="InterPro"/>
</dbReference>
<feature type="transmembrane region" description="Helical" evidence="5">
    <location>
        <begin position="116"/>
        <end position="134"/>
    </location>
</feature>
<dbReference type="PANTHER" id="PTHR47164">
    <property type="entry name" value="SERPENTINE RECEPTOR, CLASS W-RELATED"/>
    <property type="match status" value="1"/>
</dbReference>
<gene>
    <name evidence="7 9" type="primary">srw-101</name>
    <name evidence="7" type="ORF">CELE_ZK697.13</name>
    <name evidence="9" type="ORF">ZK697.13</name>
</gene>
<dbReference type="RefSeq" id="NP_001024317.1">
    <property type="nucleotide sequence ID" value="NM_001029146.2"/>
</dbReference>
<dbReference type="GeneID" id="3565911"/>
<evidence type="ECO:0000256" key="4">
    <source>
        <dbReference type="ARBA" id="ARBA00023136"/>
    </source>
</evidence>
<evidence type="ECO:0000256" key="2">
    <source>
        <dbReference type="ARBA" id="ARBA00022692"/>
    </source>
</evidence>
<evidence type="ECO:0000313" key="8">
    <source>
        <dbReference type="Proteomes" id="UP000001940"/>
    </source>
</evidence>
<dbReference type="PROSITE" id="PS50262">
    <property type="entry name" value="G_PROTEIN_RECEP_F1_2"/>
    <property type="match status" value="1"/>
</dbReference>
<keyword evidence="8" id="KW-1185">Reference proteome</keyword>
<dbReference type="GO" id="GO:0016020">
    <property type="term" value="C:membrane"/>
    <property type="evidence" value="ECO:0007669"/>
    <property type="project" value="UniProtKB-SubCell"/>
</dbReference>
<dbReference type="WormBase" id="ZK697.13a">
    <property type="protein sequence ID" value="CE34149"/>
    <property type="gene ID" value="WBGene00005848"/>
    <property type="gene designation" value="srw-101"/>
</dbReference>
<evidence type="ECO:0000313" key="7">
    <source>
        <dbReference type="EMBL" id="CCD74372.1"/>
    </source>
</evidence>
<evidence type="ECO:0000256" key="5">
    <source>
        <dbReference type="SAM" id="Phobius"/>
    </source>
</evidence>
<feature type="transmembrane region" description="Helical" evidence="5">
    <location>
        <begin position="146"/>
        <end position="168"/>
    </location>
</feature>
<feature type="transmembrane region" description="Helical" evidence="5">
    <location>
        <begin position="311"/>
        <end position="332"/>
    </location>
</feature>
<keyword evidence="7" id="KW-0675">Receptor</keyword>
<dbReference type="InterPro" id="IPR017452">
    <property type="entry name" value="GPCR_Rhodpsn_7TM"/>
</dbReference>
<proteinExistence type="predicted"/>
<dbReference type="Gene3D" id="1.20.1070.10">
    <property type="entry name" value="Rhodopsin 7-helix transmembrane proteins"/>
    <property type="match status" value="1"/>
</dbReference>
<dbReference type="Proteomes" id="UP000001940">
    <property type="component" value="Chromosome V"/>
</dbReference>
<keyword evidence="2 5" id="KW-0812">Transmembrane</keyword>
<dbReference type="InParanoid" id="Q7Z2B1"/>
<dbReference type="CTD" id="3565911"/>
<dbReference type="OMA" id="ATSINVF"/>
<evidence type="ECO:0000256" key="3">
    <source>
        <dbReference type="ARBA" id="ARBA00022989"/>
    </source>
</evidence>
<dbReference type="InterPro" id="IPR019427">
    <property type="entry name" value="7TM_GPCR_serpentine_rcpt_Srw"/>
</dbReference>
<evidence type="ECO:0000313" key="9">
    <source>
        <dbReference type="WormBase" id="ZK697.13a"/>
    </source>
</evidence>
<evidence type="ECO:0000259" key="6">
    <source>
        <dbReference type="PROSITE" id="PS50262"/>
    </source>
</evidence>
<feature type="domain" description="G-protein coupled receptors family 1 profile" evidence="6">
    <location>
        <begin position="39"/>
        <end position="328"/>
    </location>
</feature>
<organism evidence="7 8">
    <name type="scientific">Caenorhabditis elegans</name>
    <dbReference type="NCBI Taxonomy" id="6239"/>
    <lineage>
        <taxon>Eukaryota</taxon>
        <taxon>Metazoa</taxon>
        <taxon>Ecdysozoa</taxon>
        <taxon>Nematoda</taxon>
        <taxon>Chromadorea</taxon>
        <taxon>Rhabditida</taxon>
        <taxon>Rhabditina</taxon>
        <taxon>Rhabditomorpha</taxon>
        <taxon>Rhabditoidea</taxon>
        <taxon>Rhabditidae</taxon>
        <taxon>Peloderinae</taxon>
        <taxon>Caenorhabditis</taxon>
    </lineage>
</organism>
<feature type="transmembrane region" description="Helical" evidence="5">
    <location>
        <begin position="26"/>
        <end position="47"/>
    </location>
</feature>
<feature type="transmembrane region" description="Helical" evidence="5">
    <location>
        <begin position="59"/>
        <end position="80"/>
    </location>
</feature>
<dbReference type="AGR" id="WB:WBGene00005848"/>
<keyword evidence="4 5" id="KW-0472">Membrane</keyword>
<dbReference type="PANTHER" id="PTHR47164:SF1">
    <property type="entry name" value="G-PROTEIN COUPLED RECEPTORS FAMILY 1 PROFILE DOMAIN-CONTAINING PROTEIN"/>
    <property type="match status" value="1"/>
</dbReference>
<reference evidence="7 8" key="1">
    <citation type="journal article" date="1998" name="Science">
        <title>Genome sequence of the nematode C. elegans: a platform for investigating biology.</title>
        <authorList>
            <consortium name="The C. elegans sequencing consortium"/>
            <person name="Sulson J.E."/>
            <person name="Waterston R."/>
        </authorList>
    </citation>
    <scope>NUCLEOTIDE SEQUENCE [LARGE SCALE GENOMIC DNA]</scope>
    <source>
        <strain evidence="7 8">Bristol N2</strain>
    </source>
</reference>
<keyword evidence="3 5" id="KW-1133">Transmembrane helix</keyword>
<dbReference type="eggNOG" id="ENOG502TG7J">
    <property type="taxonomic scope" value="Eukaryota"/>
</dbReference>
<dbReference type="HOGENOM" id="CLU_043715_0_1_1"/>